<feature type="domain" description="Aldehyde dehydrogenase" evidence="4">
    <location>
        <begin position="2"/>
        <end position="447"/>
    </location>
</feature>
<dbReference type="CDD" id="cd07100">
    <property type="entry name" value="ALDH_SSADH1_GabD1"/>
    <property type="match status" value="1"/>
</dbReference>
<comment type="caution">
    <text evidence="5">The sequence shown here is derived from an EMBL/GenBank/DDBJ whole genome shotgun (WGS) entry which is preliminary data.</text>
</comment>
<dbReference type="InterPro" id="IPR016163">
    <property type="entry name" value="Ald_DH_C"/>
</dbReference>
<gene>
    <name evidence="5" type="ORF">DF182_05810</name>
</gene>
<dbReference type="FunFam" id="3.40.605.10:FF:000012">
    <property type="entry name" value="NAD-dependent succinate-semialdehyde dehydrogenase"/>
    <property type="match status" value="1"/>
</dbReference>
<dbReference type="FunFam" id="3.40.309.10:FF:000009">
    <property type="entry name" value="Aldehyde dehydrogenase A"/>
    <property type="match status" value="1"/>
</dbReference>
<sequence>MFTSINPFTQETIAEYTPHTQAEIEQKLQRGERAYRQLLETPLEQRRQWMMQVASSLRKNATAHATLITQEMGKTLKEAKAEVLKCASSAEYFAEHIAEMLEPRPIQSDAYKSYVSYEPKGIILAIMPWNFPYWQVFRFAIPNILAGNTGLLKHASNVSGCSLAIEQVFMESGFPEGTFQSLLVSSKDLEPIVADPRIQGVTLTGSTPAGKSVAALAGKYLKKTVLELGGSDPFIVLKDADLEAAAKTAVQGRMQNAGQSCIAAKRWIVEKEIVPAFTAEVRRLLENMQQGDPMQDTTSMGPMARTDLAEDLDRQLQESISQGARLELGGTYEGCNFAPTLLTGVTNDMTAFKEETFGPLAVIIEAANEDEAIALANETDFGLGSALWTSDLDKAAHLATRIESGNVFINAMVRSDARLPFGGVKQSGYGRELSLEGTHEFLNVKTVYIQQ</sequence>
<evidence type="ECO:0000256" key="1">
    <source>
        <dbReference type="ARBA" id="ARBA00009986"/>
    </source>
</evidence>
<protein>
    <submittedName>
        <fullName evidence="5">Succinate-semialdehyde dehydrogenase</fullName>
    </submittedName>
</protein>
<reference evidence="5 6" key="1">
    <citation type="submission" date="2018-05" db="EMBL/GenBank/DDBJ databases">
        <title>Chitinophaga sp. K3CV102501T nov., isolated from isolated from a monsoon evergreen broad-leaved forest soil.</title>
        <authorList>
            <person name="Lv Y."/>
        </authorList>
    </citation>
    <scope>NUCLEOTIDE SEQUENCE [LARGE SCALE GENOMIC DNA]</scope>
    <source>
        <strain evidence="5 6">GDMCC 1.1325</strain>
    </source>
</reference>
<dbReference type="AlphaFoldDB" id="A0A365Y0I3"/>
<evidence type="ECO:0000256" key="2">
    <source>
        <dbReference type="ARBA" id="ARBA00022857"/>
    </source>
</evidence>
<dbReference type="Gene3D" id="3.40.605.10">
    <property type="entry name" value="Aldehyde Dehydrogenase, Chain A, domain 1"/>
    <property type="match status" value="1"/>
</dbReference>
<dbReference type="InterPro" id="IPR044148">
    <property type="entry name" value="ALDH_GabD1-like"/>
</dbReference>
<accession>A0A365Y0I3</accession>
<dbReference type="Proteomes" id="UP000253410">
    <property type="component" value="Unassembled WGS sequence"/>
</dbReference>
<dbReference type="InterPro" id="IPR016161">
    <property type="entry name" value="Ald_DH/histidinol_DH"/>
</dbReference>
<keyword evidence="2" id="KW-0521">NADP</keyword>
<proteinExistence type="inferred from homology"/>
<dbReference type="RefSeq" id="WP_113614709.1">
    <property type="nucleotide sequence ID" value="NZ_QFFJ01000001.1"/>
</dbReference>
<dbReference type="PANTHER" id="PTHR43217">
    <property type="entry name" value="SUCCINATE SEMIALDEHYDE DEHYDROGENASE [NAD(P)+] SAD"/>
    <property type="match status" value="1"/>
</dbReference>
<dbReference type="Pfam" id="PF00171">
    <property type="entry name" value="Aldedh"/>
    <property type="match status" value="1"/>
</dbReference>
<dbReference type="PANTHER" id="PTHR43217:SF1">
    <property type="entry name" value="SUCCINATE SEMIALDEHYDE DEHYDROGENASE [NAD(P)+] SAD"/>
    <property type="match status" value="1"/>
</dbReference>
<dbReference type="SUPFAM" id="SSF53720">
    <property type="entry name" value="ALDH-like"/>
    <property type="match status" value="1"/>
</dbReference>
<dbReference type="InterPro" id="IPR016162">
    <property type="entry name" value="Ald_DH_N"/>
</dbReference>
<dbReference type="GO" id="GO:0004777">
    <property type="term" value="F:succinate-semialdehyde dehydrogenase (NAD+) activity"/>
    <property type="evidence" value="ECO:0007669"/>
    <property type="project" value="TreeGrafter"/>
</dbReference>
<keyword evidence="3" id="KW-0560">Oxidoreductase</keyword>
<organism evidence="5 6">
    <name type="scientific">Chitinophaga flava</name>
    <dbReference type="NCBI Taxonomy" id="2259036"/>
    <lineage>
        <taxon>Bacteria</taxon>
        <taxon>Pseudomonadati</taxon>
        <taxon>Bacteroidota</taxon>
        <taxon>Chitinophagia</taxon>
        <taxon>Chitinophagales</taxon>
        <taxon>Chitinophagaceae</taxon>
        <taxon>Chitinophaga</taxon>
    </lineage>
</organism>
<keyword evidence="6" id="KW-1185">Reference proteome</keyword>
<dbReference type="InterPro" id="IPR015590">
    <property type="entry name" value="Aldehyde_DH_dom"/>
</dbReference>
<dbReference type="InterPro" id="IPR047110">
    <property type="entry name" value="GABD/Sad-like"/>
</dbReference>
<comment type="similarity">
    <text evidence="1">Belongs to the aldehyde dehydrogenase family.</text>
</comment>
<evidence type="ECO:0000256" key="3">
    <source>
        <dbReference type="ARBA" id="ARBA00023002"/>
    </source>
</evidence>
<dbReference type="Gene3D" id="3.40.309.10">
    <property type="entry name" value="Aldehyde Dehydrogenase, Chain A, domain 2"/>
    <property type="match status" value="1"/>
</dbReference>
<dbReference type="EMBL" id="QFFJ01000001">
    <property type="protein sequence ID" value="RBL92109.1"/>
    <property type="molecule type" value="Genomic_DNA"/>
</dbReference>
<evidence type="ECO:0000259" key="4">
    <source>
        <dbReference type="Pfam" id="PF00171"/>
    </source>
</evidence>
<evidence type="ECO:0000313" key="6">
    <source>
        <dbReference type="Proteomes" id="UP000253410"/>
    </source>
</evidence>
<dbReference type="GO" id="GO:0004030">
    <property type="term" value="F:aldehyde dehydrogenase [NAD(P)+] activity"/>
    <property type="evidence" value="ECO:0007669"/>
    <property type="project" value="InterPro"/>
</dbReference>
<evidence type="ECO:0000313" key="5">
    <source>
        <dbReference type="EMBL" id="RBL92109.1"/>
    </source>
</evidence>
<name>A0A365Y0I3_9BACT</name>
<dbReference type="OrthoDB" id="629320at2"/>